<gene>
    <name evidence="1" type="ORF">ACEZDJ_31465</name>
</gene>
<sequence length="87" mass="9528">MAMSPDLMIEALDVEATFQALRAELAATAAKRDRVLYAAWREENDARAVARDLPRTITTRTVQAAVIRLAPPSDFVQLSLMELAGAN</sequence>
<reference evidence="1 2" key="1">
    <citation type="submission" date="2024-09" db="EMBL/GenBank/DDBJ databases">
        <authorList>
            <person name="Lee S.D."/>
        </authorList>
    </citation>
    <scope>NUCLEOTIDE SEQUENCE [LARGE SCALE GENOMIC DNA]</scope>
    <source>
        <strain evidence="1 2">N1-5</strain>
    </source>
</reference>
<accession>A0ABV6UWH0</accession>
<dbReference type="EMBL" id="JBHEZZ010000023">
    <property type="protein sequence ID" value="MFC1405819.1"/>
    <property type="molecule type" value="Genomic_DNA"/>
</dbReference>
<keyword evidence="2" id="KW-1185">Reference proteome</keyword>
<comment type="caution">
    <text evidence="1">The sequence shown here is derived from an EMBL/GenBank/DDBJ whole genome shotgun (WGS) entry which is preliminary data.</text>
</comment>
<proteinExistence type="predicted"/>
<name>A0ABV6UWH0_9ACTN</name>
<organism evidence="1 2">
    <name type="scientific">Streptacidiphilus cavernicola</name>
    <dbReference type="NCBI Taxonomy" id="3342716"/>
    <lineage>
        <taxon>Bacteria</taxon>
        <taxon>Bacillati</taxon>
        <taxon>Actinomycetota</taxon>
        <taxon>Actinomycetes</taxon>
        <taxon>Kitasatosporales</taxon>
        <taxon>Streptomycetaceae</taxon>
        <taxon>Streptacidiphilus</taxon>
    </lineage>
</organism>
<evidence type="ECO:0000313" key="1">
    <source>
        <dbReference type="EMBL" id="MFC1405819.1"/>
    </source>
</evidence>
<evidence type="ECO:0000313" key="2">
    <source>
        <dbReference type="Proteomes" id="UP001592528"/>
    </source>
</evidence>
<dbReference type="RefSeq" id="WP_157624083.1">
    <property type="nucleotide sequence ID" value="NZ_JBHEZZ010000023.1"/>
</dbReference>
<protein>
    <submittedName>
        <fullName evidence="1">Uncharacterized protein</fullName>
    </submittedName>
</protein>
<dbReference type="Proteomes" id="UP001592528">
    <property type="component" value="Unassembled WGS sequence"/>
</dbReference>